<dbReference type="EMBL" id="JANTYZ010000024">
    <property type="protein sequence ID" value="MCS3866886.1"/>
    <property type="molecule type" value="Genomic_DNA"/>
</dbReference>
<evidence type="ECO:0000313" key="3">
    <source>
        <dbReference type="Proteomes" id="UP001155034"/>
    </source>
</evidence>
<dbReference type="AlphaFoldDB" id="A0A9X2U4R1"/>
<evidence type="ECO:0000256" key="1">
    <source>
        <dbReference type="SAM" id="MobiDB-lite"/>
    </source>
</evidence>
<proteinExistence type="predicted"/>
<feature type="region of interest" description="Disordered" evidence="1">
    <location>
        <begin position="67"/>
        <end position="96"/>
    </location>
</feature>
<accession>A0A9X2U4R1</accession>
<evidence type="ECO:0000313" key="2">
    <source>
        <dbReference type="EMBL" id="MCS3866886.1"/>
    </source>
</evidence>
<comment type="caution">
    <text evidence="2">The sequence shown here is derived from an EMBL/GenBank/DDBJ whole genome shotgun (WGS) entry which is preliminary data.</text>
</comment>
<dbReference type="Proteomes" id="UP001155034">
    <property type="component" value="Unassembled WGS sequence"/>
</dbReference>
<sequence>MDLTRVGGRSFIFETNREATPVISSGMNAKIKKAKIKKHSDCPGPPLLRDEAIRHIRARGHLRPWTQKVKANSQIPSSELGRDGGLQVRGGLWDDS</sequence>
<name>A0A9X2U4R1_9BACT</name>
<dbReference type="RefSeq" id="WP_180984954.1">
    <property type="nucleotide sequence ID" value="NZ_CALTSH010000012.1"/>
</dbReference>
<organism evidence="2 3">
    <name type="scientific">Salinibacter ruber</name>
    <dbReference type="NCBI Taxonomy" id="146919"/>
    <lineage>
        <taxon>Bacteria</taxon>
        <taxon>Pseudomonadati</taxon>
        <taxon>Rhodothermota</taxon>
        <taxon>Rhodothermia</taxon>
        <taxon>Rhodothermales</taxon>
        <taxon>Salinibacteraceae</taxon>
        <taxon>Salinibacter</taxon>
    </lineage>
</organism>
<reference evidence="2" key="1">
    <citation type="submission" date="2022-08" db="EMBL/GenBank/DDBJ databases">
        <title>Genomic Encyclopedia of Type Strains, Phase V (KMG-V): Genome sequencing to study the core and pangenomes of soil and plant-associated prokaryotes.</title>
        <authorList>
            <person name="Whitman W."/>
        </authorList>
    </citation>
    <scope>NUCLEOTIDE SEQUENCE</scope>
    <source>
        <strain evidence="2">SP2016B</strain>
    </source>
</reference>
<gene>
    <name evidence="2" type="ORF">GGP82_003469</name>
</gene>
<protein>
    <submittedName>
        <fullName evidence="2">Uncharacterized protein</fullName>
    </submittedName>
</protein>